<sequence length="213" mass="23912">MAVVSDLQGHRMYSFMGGGLFCAGVGNILLIVSTATDYWMQYRHSGNYMHQGLWRYCVTGKCYSHTDSIGIFVLLAMAVYTGVTVNYYGKRYGNWRFSWSYITGWVAAVLTFFSDRCLILNDLLYNVNNPPGTLMSLKRNTHLRLPVTSLTSEIKMQVVDHLDSCAGKGFKCLANGFKSRRFSESLRFLVGDASFQDHGERPALSVAVNIINP</sequence>
<protein>
    <submittedName>
        <fullName evidence="7">Lens fiber membrane intrinsic protein</fullName>
    </submittedName>
</protein>
<dbReference type="EMBL" id="SCEB01001159">
    <property type="protein sequence ID" value="RXM97295.1"/>
    <property type="molecule type" value="Genomic_DNA"/>
</dbReference>
<keyword evidence="4 6" id="KW-1133">Transmembrane helix</keyword>
<dbReference type="PRINTS" id="PR01457">
    <property type="entry name" value="LENSMEMPROT"/>
</dbReference>
<evidence type="ECO:0000256" key="3">
    <source>
        <dbReference type="ARBA" id="ARBA00022692"/>
    </source>
</evidence>
<gene>
    <name evidence="7" type="ORF">EOD39_14603</name>
</gene>
<accession>A0A662YM85</accession>
<reference evidence="7 8" key="1">
    <citation type="submission" date="2019-01" db="EMBL/GenBank/DDBJ databases">
        <title>Draft Genome and Complete Hox-Cluster Characterization of the Sterlet Sturgeon (Acipenser ruthenus).</title>
        <authorList>
            <person name="Wei Q."/>
        </authorList>
    </citation>
    <scope>NUCLEOTIDE SEQUENCE [LARGE SCALE GENOMIC DNA]</scope>
    <source>
        <strain evidence="7">WHYD16114868_AA</strain>
        <tissue evidence="7">Blood</tissue>
    </source>
</reference>
<dbReference type="AlphaFoldDB" id="A0A662YM85"/>
<keyword evidence="8" id="KW-1185">Reference proteome</keyword>
<dbReference type="PANTHER" id="PTHR10671">
    <property type="entry name" value="EPITHELIAL MEMBRANE PROTEIN-RELATED"/>
    <property type="match status" value="1"/>
</dbReference>
<dbReference type="FunFam" id="1.20.140.150:FF:000030">
    <property type="entry name" value="lens fiber membrane intrinsic protein-like"/>
    <property type="match status" value="1"/>
</dbReference>
<dbReference type="InterPro" id="IPR004031">
    <property type="entry name" value="PMP22/EMP/MP20/Claudin"/>
</dbReference>
<dbReference type="InterPro" id="IPR003935">
    <property type="entry name" value="LMIP"/>
</dbReference>
<comment type="caution">
    <text evidence="7">The sequence shown here is derived from an EMBL/GenBank/DDBJ whole genome shotgun (WGS) entry which is preliminary data.</text>
</comment>
<evidence type="ECO:0000256" key="1">
    <source>
        <dbReference type="ARBA" id="ARBA00004141"/>
    </source>
</evidence>
<dbReference type="Pfam" id="PF00822">
    <property type="entry name" value="PMP22_Claudin"/>
    <property type="match status" value="2"/>
</dbReference>
<dbReference type="Proteomes" id="UP000289886">
    <property type="component" value="Unassembled WGS sequence"/>
</dbReference>
<dbReference type="InterPro" id="IPR050579">
    <property type="entry name" value="PMP-22/EMP/MP20-like"/>
</dbReference>
<evidence type="ECO:0000256" key="5">
    <source>
        <dbReference type="ARBA" id="ARBA00023136"/>
    </source>
</evidence>
<dbReference type="InterPro" id="IPR004032">
    <property type="entry name" value="PMP22_EMP_MP20"/>
</dbReference>
<evidence type="ECO:0000256" key="4">
    <source>
        <dbReference type="ARBA" id="ARBA00022989"/>
    </source>
</evidence>
<comment type="subcellular location">
    <subcellularLocation>
        <location evidence="1">Membrane</location>
        <topology evidence="1">Multi-pass membrane protein</topology>
    </subcellularLocation>
</comment>
<proteinExistence type="inferred from homology"/>
<dbReference type="PANTHER" id="PTHR10671:SF25">
    <property type="entry name" value="LENS INTRINSIC MEMBRANE PROTEIN 2.1-RELATED"/>
    <property type="match status" value="1"/>
</dbReference>
<evidence type="ECO:0000313" key="7">
    <source>
        <dbReference type="EMBL" id="RXM97295.1"/>
    </source>
</evidence>
<dbReference type="GO" id="GO:0005886">
    <property type="term" value="C:plasma membrane"/>
    <property type="evidence" value="ECO:0007669"/>
    <property type="project" value="TreeGrafter"/>
</dbReference>
<name>A0A662YM85_ACIRT</name>
<evidence type="ECO:0000256" key="6">
    <source>
        <dbReference type="SAM" id="Phobius"/>
    </source>
</evidence>
<organism evidence="7 8">
    <name type="scientific">Acipenser ruthenus</name>
    <name type="common">Sterlet sturgeon</name>
    <dbReference type="NCBI Taxonomy" id="7906"/>
    <lineage>
        <taxon>Eukaryota</taxon>
        <taxon>Metazoa</taxon>
        <taxon>Chordata</taxon>
        <taxon>Craniata</taxon>
        <taxon>Vertebrata</taxon>
        <taxon>Euteleostomi</taxon>
        <taxon>Actinopterygii</taxon>
        <taxon>Chondrostei</taxon>
        <taxon>Acipenseriformes</taxon>
        <taxon>Acipenseridae</taxon>
        <taxon>Acipenser</taxon>
    </lineage>
</organism>
<feature type="transmembrane region" description="Helical" evidence="6">
    <location>
        <begin position="95"/>
        <end position="113"/>
    </location>
</feature>
<dbReference type="Gene3D" id="1.20.140.150">
    <property type="match status" value="1"/>
</dbReference>
<comment type="similarity">
    <text evidence="2">Belongs to the PMP-22/EMP/MP20 family.</text>
</comment>
<keyword evidence="3 6" id="KW-0812">Transmembrane</keyword>
<keyword evidence="5 6" id="KW-0472">Membrane</keyword>
<evidence type="ECO:0000256" key="2">
    <source>
        <dbReference type="ARBA" id="ARBA00006864"/>
    </source>
</evidence>
<dbReference type="GO" id="GO:0005212">
    <property type="term" value="F:structural constituent of eye lens"/>
    <property type="evidence" value="ECO:0007669"/>
    <property type="project" value="InterPro"/>
</dbReference>
<evidence type="ECO:0000313" key="8">
    <source>
        <dbReference type="Proteomes" id="UP000289886"/>
    </source>
</evidence>
<feature type="transmembrane region" description="Helical" evidence="6">
    <location>
        <begin position="12"/>
        <end position="32"/>
    </location>
</feature>
<feature type="transmembrane region" description="Helical" evidence="6">
    <location>
        <begin position="69"/>
        <end position="88"/>
    </location>
</feature>
<dbReference type="PROSITE" id="PS01221">
    <property type="entry name" value="PMP22_1"/>
    <property type="match status" value="1"/>
</dbReference>